<evidence type="ECO:0000313" key="7">
    <source>
        <dbReference type="EMBL" id="TPX62805.1"/>
    </source>
</evidence>
<sequence length="589" mass="63912">MHQFWVLALVLAARALECAGGPLGPRAALTTTTRPLKPFPGNRTHYSSGLPREGSDLADPLYRTTASGSVTILTDNARSTAPHAAALKAAHATWGNSQNINVQWQQYGEGTEYREHYVNEVLDACEKKMMGGFDVVWVRADQVGNLAECLEDLWSWNEAMAVEHGGVVARGGLVNDRLVAVPAELSFGIMLYNLELLQRYGYVYPPATMNELEEMATAVLAGERVLENFRLSGWTGPLTANEDLTSVTTEWLAGMHASILSDTGNITIATTQTANFFARITSWIEAGILSIEDIGTLDMAGAIDRFFDKRSIFLRTTTQHVPSIVANPPRFTWGIAPVPSQLESGLGVGTAEGWFVGVYKYSTNKAAAVKTAEWLTSQDYQKDKILDLGAAMVGTYPNFLLDRAVCNEYGTVSDVSLCGVYSQVSLTRRPVTQSGKKYEAVSTATQNAVLDVMTGKTYIITALVNLDATLRSIMGYPPQVVTIAIDDNVVIVRPGKKTPEKVGTQLAGLCVIATVTGVVVTLLRRKQRKDMERELMAGNQQANQQGAAAEEMQQTVKEGDGNGKGKGRANEEDHAEDAALIQKSDKIEI</sequence>
<dbReference type="InterPro" id="IPR050490">
    <property type="entry name" value="Bact_solute-bd_prot1"/>
</dbReference>
<name>A0A507EHD2_9FUNG</name>
<dbReference type="InterPro" id="IPR006059">
    <property type="entry name" value="SBP"/>
</dbReference>
<dbReference type="PANTHER" id="PTHR43649:SF34">
    <property type="entry name" value="ABC TRANSPORTER PERIPLASMIC-BINDING PROTEIN YCJN-RELATED"/>
    <property type="match status" value="1"/>
</dbReference>
<dbReference type="Pfam" id="PF01547">
    <property type="entry name" value="SBP_bac_1"/>
    <property type="match status" value="1"/>
</dbReference>
<evidence type="ECO:0000256" key="6">
    <source>
        <dbReference type="SAM" id="SignalP"/>
    </source>
</evidence>
<comment type="caution">
    <text evidence="7">The sequence shown here is derived from an EMBL/GenBank/DDBJ whole genome shotgun (WGS) entry which is preliminary data.</text>
</comment>
<dbReference type="STRING" id="109895.A0A507EHD2"/>
<keyword evidence="5" id="KW-0812">Transmembrane</keyword>
<feature type="transmembrane region" description="Helical" evidence="5">
    <location>
        <begin position="506"/>
        <end position="523"/>
    </location>
</feature>
<evidence type="ECO:0000313" key="8">
    <source>
        <dbReference type="Proteomes" id="UP000318582"/>
    </source>
</evidence>
<feature type="region of interest" description="Disordered" evidence="4">
    <location>
        <begin position="24"/>
        <end position="51"/>
    </location>
</feature>
<feature type="compositionally biased region" description="Basic and acidic residues" evidence="4">
    <location>
        <begin position="557"/>
        <end position="572"/>
    </location>
</feature>
<evidence type="ECO:0000256" key="2">
    <source>
        <dbReference type="ARBA" id="ARBA00022448"/>
    </source>
</evidence>
<comment type="similarity">
    <text evidence="1">Belongs to the bacterial solute-binding protein 1 family.</text>
</comment>
<evidence type="ECO:0000256" key="5">
    <source>
        <dbReference type="SAM" id="Phobius"/>
    </source>
</evidence>
<evidence type="ECO:0000256" key="4">
    <source>
        <dbReference type="SAM" id="MobiDB-lite"/>
    </source>
</evidence>
<keyword evidence="5" id="KW-1133">Transmembrane helix</keyword>
<gene>
    <name evidence="7" type="ORF">PhCBS80983_g00021</name>
</gene>
<reference evidence="7 8" key="1">
    <citation type="journal article" date="2019" name="Sci. Rep.">
        <title>Comparative genomics of chytrid fungi reveal insights into the obligate biotrophic and pathogenic lifestyle of Synchytrium endobioticum.</title>
        <authorList>
            <person name="van de Vossenberg B.T.L.H."/>
            <person name="Warris S."/>
            <person name="Nguyen H.D.T."/>
            <person name="van Gent-Pelzer M.P.E."/>
            <person name="Joly D.L."/>
            <person name="van de Geest H.C."/>
            <person name="Bonants P.J.M."/>
            <person name="Smith D.S."/>
            <person name="Levesque C.A."/>
            <person name="van der Lee T.A.J."/>
        </authorList>
    </citation>
    <scope>NUCLEOTIDE SEQUENCE [LARGE SCALE GENOMIC DNA]</scope>
    <source>
        <strain evidence="7 8">CBS 809.83</strain>
    </source>
</reference>
<feature type="compositionally biased region" description="Low complexity" evidence="4">
    <location>
        <begin position="538"/>
        <end position="554"/>
    </location>
</feature>
<keyword evidence="8" id="KW-1185">Reference proteome</keyword>
<dbReference type="PANTHER" id="PTHR43649">
    <property type="entry name" value="ARABINOSE-BINDING PROTEIN-RELATED"/>
    <property type="match status" value="1"/>
</dbReference>
<feature type="chain" id="PRO_5021310630" evidence="6">
    <location>
        <begin position="21"/>
        <end position="589"/>
    </location>
</feature>
<proteinExistence type="inferred from homology"/>
<dbReference type="AlphaFoldDB" id="A0A507EHD2"/>
<evidence type="ECO:0000256" key="3">
    <source>
        <dbReference type="ARBA" id="ARBA00022729"/>
    </source>
</evidence>
<accession>A0A507EHD2</accession>
<keyword evidence="5" id="KW-0472">Membrane</keyword>
<keyword evidence="3 6" id="KW-0732">Signal</keyword>
<dbReference type="SUPFAM" id="SSF53850">
    <property type="entry name" value="Periplasmic binding protein-like II"/>
    <property type="match status" value="1"/>
</dbReference>
<organism evidence="7 8">
    <name type="scientific">Powellomyces hirtus</name>
    <dbReference type="NCBI Taxonomy" id="109895"/>
    <lineage>
        <taxon>Eukaryota</taxon>
        <taxon>Fungi</taxon>
        <taxon>Fungi incertae sedis</taxon>
        <taxon>Chytridiomycota</taxon>
        <taxon>Chytridiomycota incertae sedis</taxon>
        <taxon>Chytridiomycetes</taxon>
        <taxon>Spizellomycetales</taxon>
        <taxon>Powellomycetaceae</taxon>
        <taxon>Powellomyces</taxon>
    </lineage>
</organism>
<evidence type="ECO:0000256" key="1">
    <source>
        <dbReference type="ARBA" id="ARBA00008520"/>
    </source>
</evidence>
<dbReference type="EMBL" id="QEAQ01000001">
    <property type="protein sequence ID" value="TPX62805.1"/>
    <property type="molecule type" value="Genomic_DNA"/>
</dbReference>
<feature type="region of interest" description="Disordered" evidence="4">
    <location>
        <begin position="538"/>
        <end position="589"/>
    </location>
</feature>
<dbReference type="Gene3D" id="3.40.190.10">
    <property type="entry name" value="Periplasmic binding protein-like II"/>
    <property type="match status" value="2"/>
</dbReference>
<dbReference type="Proteomes" id="UP000318582">
    <property type="component" value="Unassembled WGS sequence"/>
</dbReference>
<keyword evidence="2" id="KW-0813">Transport</keyword>
<protein>
    <submittedName>
        <fullName evidence="7">Uncharacterized protein</fullName>
    </submittedName>
</protein>
<feature type="signal peptide" evidence="6">
    <location>
        <begin position="1"/>
        <end position="20"/>
    </location>
</feature>